<protein>
    <submittedName>
        <fullName evidence="1">DUF3703 domain-containing protein</fullName>
    </submittedName>
</protein>
<proteinExistence type="predicted"/>
<evidence type="ECO:0000313" key="2">
    <source>
        <dbReference type="Proteomes" id="UP000469421"/>
    </source>
</evidence>
<comment type="caution">
    <text evidence="1">The sequence shown here is derived from an EMBL/GenBank/DDBJ whole genome shotgun (WGS) entry which is preliminary data.</text>
</comment>
<accession>A0A6N7LR49</accession>
<organism evidence="1 2">
    <name type="scientific">Alcanivorax sediminis</name>
    <dbReference type="NCBI Taxonomy" id="2663008"/>
    <lineage>
        <taxon>Bacteria</taxon>
        <taxon>Pseudomonadati</taxon>
        <taxon>Pseudomonadota</taxon>
        <taxon>Gammaproteobacteria</taxon>
        <taxon>Oceanospirillales</taxon>
        <taxon>Alcanivoracaceae</taxon>
        <taxon>Alcanivorax</taxon>
    </lineage>
</organism>
<evidence type="ECO:0000313" key="1">
    <source>
        <dbReference type="EMBL" id="MQX52592.1"/>
    </source>
</evidence>
<dbReference type="AlphaFoldDB" id="A0A6N7LR49"/>
<name>A0A6N7LR49_9GAMM</name>
<dbReference type="Pfam" id="PF12487">
    <property type="entry name" value="DUF3703"/>
    <property type="match status" value="1"/>
</dbReference>
<dbReference type="Proteomes" id="UP000469421">
    <property type="component" value="Unassembled WGS sequence"/>
</dbReference>
<dbReference type="InterPro" id="IPR022172">
    <property type="entry name" value="DUF3703"/>
</dbReference>
<dbReference type="RefSeq" id="WP_153499429.1">
    <property type="nucleotide sequence ID" value="NZ_WIRE01000001.1"/>
</dbReference>
<dbReference type="EMBL" id="WIRE01000001">
    <property type="protein sequence ID" value="MQX52592.1"/>
    <property type="molecule type" value="Genomic_DNA"/>
</dbReference>
<reference evidence="1 2" key="1">
    <citation type="submission" date="2019-10" db="EMBL/GenBank/DDBJ databases">
        <title>Alcanivorax sp.PA15-N-34 draft genome sequence.</title>
        <authorList>
            <person name="Liao X."/>
            <person name="Shao Z."/>
        </authorList>
    </citation>
    <scope>NUCLEOTIDE SEQUENCE [LARGE SCALE GENOMIC DNA]</scope>
    <source>
        <strain evidence="1 2">PA15-N-34</strain>
    </source>
</reference>
<keyword evidence="2" id="KW-1185">Reference proteome</keyword>
<gene>
    <name evidence="1" type="ORF">GFN93_04985</name>
</gene>
<sequence length="113" mass="13387">MHPRQRRAFQYTMNQARNAYQAEQWSEAFALLEQAHILGQRSTRAHTLSHWWMFKVAWRQRDWHEIRGQWLRLPAALLMSRLWVPEGNTGGANVSPLKPMPIPASLKMHMETR</sequence>